<accession>A0ABR1YYR5</accession>
<dbReference type="EMBL" id="JBBWRZ010000002">
    <property type="protein sequence ID" value="KAK8243832.1"/>
    <property type="molecule type" value="Genomic_DNA"/>
</dbReference>
<name>A0ABR1YYR5_9PEZI</name>
<evidence type="ECO:0000313" key="1">
    <source>
        <dbReference type="EMBL" id="KAK8243832.1"/>
    </source>
</evidence>
<protein>
    <submittedName>
        <fullName evidence="1">Uncharacterized protein</fullName>
    </submittedName>
</protein>
<organism evidence="1 2">
    <name type="scientific">Phyllosticta capitalensis</name>
    <dbReference type="NCBI Taxonomy" id="121624"/>
    <lineage>
        <taxon>Eukaryota</taxon>
        <taxon>Fungi</taxon>
        <taxon>Dikarya</taxon>
        <taxon>Ascomycota</taxon>
        <taxon>Pezizomycotina</taxon>
        <taxon>Dothideomycetes</taxon>
        <taxon>Dothideomycetes incertae sedis</taxon>
        <taxon>Botryosphaeriales</taxon>
        <taxon>Phyllostictaceae</taxon>
        <taxon>Phyllosticta</taxon>
    </lineage>
</organism>
<reference evidence="1 2" key="1">
    <citation type="submission" date="2024-04" db="EMBL/GenBank/DDBJ databases">
        <title>Phyllosticta paracitricarpa is synonymous to the EU quarantine fungus P. citricarpa based on phylogenomic analyses.</title>
        <authorList>
            <consortium name="Lawrence Berkeley National Laboratory"/>
            <person name="Van Ingen-Buijs V.A."/>
            <person name="Van Westerhoven A.C."/>
            <person name="Haridas S."/>
            <person name="Skiadas P."/>
            <person name="Martin F."/>
            <person name="Groenewald J.Z."/>
            <person name="Crous P.W."/>
            <person name="Seidl M.F."/>
        </authorList>
    </citation>
    <scope>NUCLEOTIDE SEQUENCE [LARGE SCALE GENOMIC DNA]</scope>
    <source>
        <strain evidence="1 2">CBS 123374</strain>
    </source>
</reference>
<comment type="caution">
    <text evidence="1">The sequence shown here is derived from an EMBL/GenBank/DDBJ whole genome shotgun (WGS) entry which is preliminary data.</text>
</comment>
<evidence type="ECO:0000313" key="2">
    <source>
        <dbReference type="Proteomes" id="UP001492380"/>
    </source>
</evidence>
<sequence length="233" mass="25356">MINTAPSPPLRPAAQHARAWARRAILCNNQTAPLSAGLPAVHVACIISRVCPALFARCELGRPQPKKAACLPALLSWARLLLRNSSVSRTLRRAPSPNPPWAEHYRDELVCGGGQGLRDDVEPFESHPPLLFPSLPPSPDLQFHLAMSATRRSSGTPNIAGWIPFPLSVQVIPQNGFSTVELGCSRAWCFFPERGVRPRTQSPQAPVMCPRGCASCRCGVVSDASYPKGWLRD</sequence>
<dbReference type="Proteomes" id="UP001492380">
    <property type="component" value="Unassembled WGS sequence"/>
</dbReference>
<keyword evidence="2" id="KW-1185">Reference proteome</keyword>
<proteinExistence type="predicted"/>
<gene>
    <name evidence="1" type="ORF">HDK90DRAFT_135366</name>
</gene>